<feature type="transmembrane region" description="Helical" evidence="7">
    <location>
        <begin position="12"/>
        <end position="41"/>
    </location>
</feature>
<feature type="transmembrane region" description="Helical" evidence="7">
    <location>
        <begin position="211"/>
        <end position="235"/>
    </location>
</feature>
<evidence type="ECO:0000256" key="4">
    <source>
        <dbReference type="ARBA" id="ARBA00022989"/>
    </source>
</evidence>
<dbReference type="EMBL" id="JADBEO010000014">
    <property type="protein sequence ID" value="MDR4306665.1"/>
    <property type="molecule type" value="Genomic_DNA"/>
</dbReference>
<keyword evidence="3 7" id="KW-0812">Transmembrane</keyword>
<feature type="transmembrane region" description="Helical" evidence="7">
    <location>
        <begin position="150"/>
        <end position="170"/>
    </location>
</feature>
<evidence type="ECO:0000256" key="3">
    <source>
        <dbReference type="ARBA" id="ARBA00022692"/>
    </source>
</evidence>
<feature type="transmembrane region" description="Helical" evidence="7">
    <location>
        <begin position="53"/>
        <end position="78"/>
    </location>
</feature>
<gene>
    <name evidence="8" type="ORF">IHQ68_08545</name>
</gene>
<dbReference type="PANTHER" id="PTHR21716:SF64">
    <property type="entry name" value="AI-2 TRANSPORT PROTEIN TQSA"/>
    <property type="match status" value="1"/>
</dbReference>
<dbReference type="PANTHER" id="PTHR21716">
    <property type="entry name" value="TRANSMEMBRANE PROTEIN"/>
    <property type="match status" value="1"/>
</dbReference>
<evidence type="ECO:0000256" key="2">
    <source>
        <dbReference type="ARBA" id="ARBA00009773"/>
    </source>
</evidence>
<dbReference type="RefSeq" id="WP_309390731.1">
    <property type="nucleotide sequence ID" value="NZ_JADBEO010000014.1"/>
</dbReference>
<keyword evidence="9" id="KW-1185">Reference proteome</keyword>
<evidence type="ECO:0000256" key="1">
    <source>
        <dbReference type="ARBA" id="ARBA00004141"/>
    </source>
</evidence>
<reference evidence="8" key="1">
    <citation type="submission" date="2020-10" db="EMBL/GenBank/DDBJ databases">
        <authorList>
            <person name="Abbas A."/>
            <person name="Razzaq R."/>
            <person name="Waqas M."/>
            <person name="Abbas N."/>
            <person name="Nielsen T.K."/>
            <person name="Hansen L.H."/>
            <person name="Hussain S."/>
            <person name="Shahid M."/>
        </authorList>
    </citation>
    <scope>NUCLEOTIDE SEQUENCE</scope>
    <source>
        <strain evidence="8">S14</strain>
    </source>
</reference>
<dbReference type="InterPro" id="IPR002549">
    <property type="entry name" value="AI-2E-like"/>
</dbReference>
<feature type="transmembrane region" description="Helical" evidence="7">
    <location>
        <begin position="241"/>
        <end position="262"/>
    </location>
</feature>
<dbReference type="Proteomes" id="UP001181622">
    <property type="component" value="Unassembled WGS sequence"/>
</dbReference>
<comment type="similarity">
    <text evidence="2">Belongs to the autoinducer-2 exporter (AI-2E) (TC 2.A.86) family.</text>
</comment>
<evidence type="ECO:0000256" key="6">
    <source>
        <dbReference type="SAM" id="MobiDB-lite"/>
    </source>
</evidence>
<feature type="transmembrane region" description="Helical" evidence="7">
    <location>
        <begin position="305"/>
        <end position="336"/>
    </location>
</feature>
<name>A0ABU1DFI0_9HYPH</name>
<evidence type="ECO:0000256" key="5">
    <source>
        <dbReference type="ARBA" id="ARBA00023136"/>
    </source>
</evidence>
<organism evidence="8 9">
    <name type="scientific">Chelatococcus sambhunathii</name>
    <dbReference type="NCBI Taxonomy" id="363953"/>
    <lineage>
        <taxon>Bacteria</taxon>
        <taxon>Pseudomonadati</taxon>
        <taxon>Pseudomonadota</taxon>
        <taxon>Alphaproteobacteria</taxon>
        <taxon>Hyphomicrobiales</taxon>
        <taxon>Chelatococcaceae</taxon>
        <taxon>Chelatococcus</taxon>
    </lineage>
</organism>
<sequence length="385" mass="41370">MTLQRQALFWLGALAALILFLWLFSGILLPFVAGLALAYLLDPLADRLERLGLPRVWATVAILSAFVMLFVLVIMLIAPVLGGQLSNFIQNLPKLVARLQDLIAAQNRDWLERMLGQGVDQIKEQLGAIVSKGVDWVTTFLASLWTGGQAIASVLSLLIVTPVVAFYMLIDWDRMMTAIDGAAPLRHKETIRRLAREIDGSIAGFVRGQALVCLILGTFYAIALTAVGLNFGLVIGLGAGLIGFIPFVGSITGLLVSVGVAIVQFWPDWTMVALVLGIFVAGQFVEGNILQPRLVGRSVGLHPVWLMFALVAFGYLFGFVGLLVAVPLAAAFAVLFRFGLERYLESPFYTGEGPYADALPGGLRRTPSIDKPAEAAPLAGPKAGA</sequence>
<accession>A0ABU1DFI0</accession>
<evidence type="ECO:0000313" key="8">
    <source>
        <dbReference type="EMBL" id="MDR4306665.1"/>
    </source>
</evidence>
<feature type="transmembrane region" description="Helical" evidence="7">
    <location>
        <begin position="269"/>
        <end position="285"/>
    </location>
</feature>
<evidence type="ECO:0000256" key="7">
    <source>
        <dbReference type="SAM" id="Phobius"/>
    </source>
</evidence>
<evidence type="ECO:0000313" key="9">
    <source>
        <dbReference type="Proteomes" id="UP001181622"/>
    </source>
</evidence>
<keyword evidence="4 7" id="KW-1133">Transmembrane helix</keyword>
<proteinExistence type="inferred from homology"/>
<comment type="caution">
    <text evidence="8">The sequence shown here is derived from an EMBL/GenBank/DDBJ whole genome shotgun (WGS) entry which is preliminary data.</text>
</comment>
<comment type="subcellular location">
    <subcellularLocation>
        <location evidence="1">Membrane</location>
        <topology evidence="1">Multi-pass membrane protein</topology>
    </subcellularLocation>
</comment>
<protein>
    <submittedName>
        <fullName evidence="8">AI-2E family transporter</fullName>
    </submittedName>
</protein>
<feature type="region of interest" description="Disordered" evidence="6">
    <location>
        <begin position="366"/>
        <end position="385"/>
    </location>
</feature>
<dbReference type="Pfam" id="PF01594">
    <property type="entry name" value="AI-2E_transport"/>
    <property type="match status" value="1"/>
</dbReference>
<keyword evidence="5 7" id="KW-0472">Membrane</keyword>